<dbReference type="SMR" id="D2D4A5"/>
<sequence>MELDRICTMQNGGVTSCAQCEANPVRTCRCYNIFQHDYTSNDGGCINNCGQIIPCVGGVVQKEYIHEIKAATLNSLIRKNCGMSYDFYCNLFTVMSSLQKAMDGLCGEGLIMRIHSGEYGCYRDDEVSYDIYSMCLDECGINVPCMGYKNGLNPIRTINPMAVDWDRYNRNCGKLKFLHLH</sequence>
<accession>D2D4A5</accession>
<dbReference type="PROSITE" id="PS51257">
    <property type="entry name" value="PROKAR_LIPOPROTEIN"/>
    <property type="match status" value="1"/>
</dbReference>
<reference evidence="1" key="1">
    <citation type="submission" date="2008-11" db="EMBL/GenBank/DDBJ databases">
        <title>Identification of a Babesia bovis gene conserved among apicomplexans with significant homology to the Toxoplasma gondii microneme protein-1 (MIC1) gene containing neutralization sensitive epitopes.</title>
        <authorList>
            <person name="Silva M.G."/>
            <person name="Ueti M."/>
            <person name="Norimine J."/>
            <person name="Florin-Christensen M."/>
            <person name="Bastos R.G."/>
            <person name="Goff W.L."/>
            <person name="Brown W.C."/>
            <person name="Oliva A."/>
            <person name="Suarez C.E."/>
        </authorList>
    </citation>
    <scope>NUCLEOTIDE SEQUENCE</scope>
    <source>
        <strain evidence="1">T2Bo</strain>
    </source>
</reference>
<dbReference type="AlphaFoldDB" id="D2D4A5"/>
<reference evidence="2" key="2">
    <citation type="journal article" date="2010" name="Parasitol. Int.">
        <title>Babesia bovis expresses a neutralization-sensitive antigen that contains a microneme adhesive repeat (MAR) domain.</title>
        <authorList>
            <person name="Silva M.G."/>
            <person name="Ueti M.W."/>
            <person name="Norimine J."/>
            <person name="Florin-Christensen M."/>
            <person name="Bastos R.G."/>
            <person name="Goff W.L."/>
            <person name="Brown W.C."/>
            <person name="Oliva A."/>
            <person name="Suarez C.E."/>
        </authorList>
    </citation>
    <scope>NUCLEOTIDE SEQUENCE</scope>
    <source>
        <strain evidence="2">T2Bo</strain>
    </source>
</reference>
<dbReference type="EMBL" id="FJ613639">
    <property type="protein sequence ID" value="ACU52706.1"/>
    <property type="molecule type" value="Genomic_DNA"/>
</dbReference>
<evidence type="ECO:0000313" key="1">
    <source>
        <dbReference type="EMBL" id="ACO40484.1"/>
    </source>
</evidence>
<proteinExistence type="evidence at transcript level"/>
<dbReference type="Gene3D" id="3.90.640.70">
    <property type="match status" value="2"/>
</dbReference>
<protein>
    <submittedName>
        <fullName evidence="1 2">Microneme 1-like</fullName>
    </submittedName>
</protein>
<evidence type="ECO:0000313" key="2">
    <source>
        <dbReference type="EMBL" id="ACU52706.1"/>
    </source>
</evidence>
<dbReference type="VEuPathDB" id="PiroplasmaDB:BBOV_III011730"/>
<organism evidence="1">
    <name type="scientific">Babesia bovis</name>
    <dbReference type="NCBI Taxonomy" id="5865"/>
    <lineage>
        <taxon>Eukaryota</taxon>
        <taxon>Sar</taxon>
        <taxon>Alveolata</taxon>
        <taxon>Apicomplexa</taxon>
        <taxon>Aconoidasida</taxon>
        <taxon>Piroplasmida</taxon>
        <taxon>Babesiidae</taxon>
        <taxon>Babesia</taxon>
    </lineage>
</organism>
<name>D2D4A5_BABBO</name>
<dbReference type="EMBL" id="FJ463599">
    <property type="protein sequence ID" value="ACO40484.1"/>
    <property type="molecule type" value="mRNA"/>
</dbReference>